<dbReference type="PANTHER" id="PTHR40086">
    <property type="entry name" value="PHOSPHOTRANSFERASE YTMP-RELATED"/>
    <property type="match status" value="1"/>
</dbReference>
<feature type="domain" description="Aminoglycoside phosphotransferase" evidence="1">
    <location>
        <begin position="20"/>
        <end position="256"/>
    </location>
</feature>
<dbReference type="Gene3D" id="1.20.58.840">
    <property type="match status" value="1"/>
</dbReference>
<dbReference type="Gene3D" id="1.10.510.10">
    <property type="entry name" value="Transferase(Phosphotransferase) domain 1"/>
    <property type="match status" value="1"/>
</dbReference>
<comment type="caution">
    <text evidence="2">The sequence shown here is derived from an EMBL/GenBank/DDBJ whole genome shotgun (WGS) entry which is preliminary data.</text>
</comment>
<keyword evidence="3" id="KW-1185">Reference proteome</keyword>
<dbReference type="Proteomes" id="UP000680638">
    <property type="component" value="Unassembled WGS sequence"/>
</dbReference>
<evidence type="ECO:0000259" key="1">
    <source>
        <dbReference type="Pfam" id="PF01636"/>
    </source>
</evidence>
<sequence>MNDIFFMLKNHYSIEANDIVPQQGGWAALAYKIRAGSRRYFLKMYEKRRASTPKWTALIDDYAPILGWLSQNSNLKGKVPVPLLTNRGNYKCEDGEGIYMLYDFIDGETVGEKKMTAAQVAQLSEIIAELHSYGEEIPVNTDRVKEDFDVPFLRQLKIALDQDCKRLPGDVEAVVQPHLEQIRNWINRVEELSKSLKKEHVRLALCHTDLHPWNLMQAGRQLMLIDWEGLKLAPVESDLMFLIDEPYYPDFLKVYRNQHENFELHPGALRFYQGRRKLEDVWEFMEQLLFDRQTDAERANTMASLAKELEEIGGSVG</sequence>
<name>A0ABQ4LTF6_9BACL</name>
<protein>
    <recommendedName>
        <fullName evidence="1">Aminoglycoside phosphotransferase domain-containing protein</fullName>
    </recommendedName>
</protein>
<organism evidence="2 3">
    <name type="scientific">Paenibacillus cookii</name>
    <dbReference type="NCBI Taxonomy" id="157839"/>
    <lineage>
        <taxon>Bacteria</taxon>
        <taxon>Bacillati</taxon>
        <taxon>Bacillota</taxon>
        <taxon>Bacilli</taxon>
        <taxon>Bacillales</taxon>
        <taxon>Paenibacillaceae</taxon>
        <taxon>Paenibacillus</taxon>
    </lineage>
</organism>
<dbReference type="InterPro" id="IPR002575">
    <property type="entry name" value="Aminoglycoside_PTrfase"/>
</dbReference>
<accession>A0ABQ4LTF6</accession>
<dbReference type="Pfam" id="PF01636">
    <property type="entry name" value="APH"/>
    <property type="match status" value="1"/>
</dbReference>
<dbReference type="EMBL" id="BORW01000004">
    <property type="protein sequence ID" value="GIO66433.1"/>
    <property type="molecule type" value="Genomic_DNA"/>
</dbReference>
<dbReference type="RefSeq" id="WP_212948429.1">
    <property type="nucleotide sequence ID" value="NZ_BORW01000004.1"/>
</dbReference>
<evidence type="ECO:0000313" key="3">
    <source>
        <dbReference type="Proteomes" id="UP000680638"/>
    </source>
</evidence>
<reference evidence="2 3" key="1">
    <citation type="submission" date="2021-03" db="EMBL/GenBank/DDBJ databases">
        <title>Antimicrobial resistance genes in bacteria isolated from Japanese honey, and their potential for conferring macrolide and lincosamide resistance in the American foulbrood pathogen Paenibacillus larvae.</title>
        <authorList>
            <person name="Okamoto M."/>
            <person name="Kumagai M."/>
            <person name="Kanamori H."/>
            <person name="Takamatsu D."/>
        </authorList>
    </citation>
    <scope>NUCLEOTIDE SEQUENCE [LARGE SCALE GENOMIC DNA]</scope>
    <source>
        <strain evidence="2 3">J21TS3</strain>
    </source>
</reference>
<dbReference type="SUPFAM" id="SSF56112">
    <property type="entry name" value="Protein kinase-like (PK-like)"/>
    <property type="match status" value="1"/>
</dbReference>
<evidence type="ECO:0000313" key="2">
    <source>
        <dbReference type="EMBL" id="GIO66433.1"/>
    </source>
</evidence>
<dbReference type="InterPro" id="IPR011009">
    <property type="entry name" value="Kinase-like_dom_sf"/>
</dbReference>
<dbReference type="Gene3D" id="3.30.200.20">
    <property type="entry name" value="Phosphorylase Kinase, domain 1"/>
    <property type="match status" value="1"/>
</dbReference>
<gene>
    <name evidence="2" type="ORF">J21TS3_12540</name>
</gene>
<dbReference type="InterPro" id="IPR052077">
    <property type="entry name" value="CcrZ_PhaseVar_Mediator"/>
</dbReference>
<dbReference type="PANTHER" id="PTHR40086:SF1">
    <property type="entry name" value="CELL CYCLE REGULATOR CCRZ"/>
    <property type="match status" value="1"/>
</dbReference>
<proteinExistence type="predicted"/>